<evidence type="ECO:0000256" key="1">
    <source>
        <dbReference type="ARBA" id="ARBA00001933"/>
    </source>
</evidence>
<dbReference type="InterPro" id="IPR050596">
    <property type="entry name" value="AspAT/PAT-like"/>
</dbReference>
<dbReference type="InterPro" id="IPR015422">
    <property type="entry name" value="PyrdxlP-dep_Trfase_small"/>
</dbReference>
<dbReference type="Pfam" id="PF00155">
    <property type="entry name" value="Aminotran_1_2"/>
    <property type="match status" value="1"/>
</dbReference>
<dbReference type="SUPFAM" id="SSF53383">
    <property type="entry name" value="PLP-dependent transferases"/>
    <property type="match status" value="1"/>
</dbReference>
<keyword evidence="5" id="KW-0663">Pyridoxal phosphate</keyword>
<dbReference type="Gene3D" id="3.40.640.10">
    <property type="entry name" value="Type I PLP-dependent aspartate aminotransferase-like (Major domain)"/>
    <property type="match status" value="1"/>
</dbReference>
<dbReference type="GO" id="GO:0030170">
    <property type="term" value="F:pyridoxal phosphate binding"/>
    <property type="evidence" value="ECO:0007669"/>
    <property type="project" value="InterPro"/>
</dbReference>
<dbReference type="GO" id="GO:0006520">
    <property type="term" value="P:amino acid metabolic process"/>
    <property type="evidence" value="ECO:0007669"/>
    <property type="project" value="InterPro"/>
</dbReference>
<evidence type="ECO:0000313" key="7">
    <source>
        <dbReference type="EMBL" id="SVA05894.1"/>
    </source>
</evidence>
<dbReference type="InterPro" id="IPR004839">
    <property type="entry name" value="Aminotransferase_I/II_large"/>
</dbReference>
<evidence type="ECO:0000256" key="3">
    <source>
        <dbReference type="ARBA" id="ARBA00022576"/>
    </source>
</evidence>
<comment type="cofactor">
    <cofactor evidence="1">
        <name>pyridoxal 5'-phosphate</name>
        <dbReference type="ChEBI" id="CHEBI:597326"/>
    </cofactor>
</comment>
<dbReference type="EMBL" id="UINC01003387">
    <property type="protein sequence ID" value="SVA05894.1"/>
    <property type="molecule type" value="Genomic_DNA"/>
</dbReference>
<dbReference type="PANTHER" id="PTHR46383:SF1">
    <property type="entry name" value="ASPARTATE AMINOTRANSFERASE"/>
    <property type="match status" value="1"/>
</dbReference>
<protein>
    <recommendedName>
        <fullName evidence="6">Aminotransferase class I/classII large domain-containing protein</fullName>
    </recommendedName>
</protein>
<evidence type="ECO:0000256" key="2">
    <source>
        <dbReference type="ARBA" id="ARBA00007441"/>
    </source>
</evidence>
<organism evidence="7">
    <name type="scientific">marine metagenome</name>
    <dbReference type="NCBI Taxonomy" id="408172"/>
    <lineage>
        <taxon>unclassified sequences</taxon>
        <taxon>metagenomes</taxon>
        <taxon>ecological metagenomes</taxon>
    </lineage>
</organism>
<dbReference type="InterPro" id="IPR015421">
    <property type="entry name" value="PyrdxlP-dep_Trfase_major"/>
</dbReference>
<evidence type="ECO:0000256" key="5">
    <source>
        <dbReference type="ARBA" id="ARBA00022898"/>
    </source>
</evidence>
<evidence type="ECO:0000259" key="6">
    <source>
        <dbReference type="Pfam" id="PF00155"/>
    </source>
</evidence>
<name>A0A381SR59_9ZZZZ</name>
<dbReference type="PANTHER" id="PTHR46383">
    <property type="entry name" value="ASPARTATE AMINOTRANSFERASE"/>
    <property type="match status" value="1"/>
</dbReference>
<comment type="similarity">
    <text evidence="2">Belongs to the class-I pyridoxal-phosphate-dependent aminotransferase family.</text>
</comment>
<dbReference type="Gene3D" id="3.90.1150.10">
    <property type="entry name" value="Aspartate Aminotransferase, domain 1"/>
    <property type="match status" value="1"/>
</dbReference>
<gene>
    <name evidence="7" type="ORF">METZ01_LOCUS58748</name>
</gene>
<sequence length="404" mass="44370">MNTSISDRLNRIQPSATSAITDRARQLRAMGQDVISLSQGEPDFETPEHIKAAAEQAMRDGHTRYTAVDGIPELKQAVCRKFKSENDIDYQPSEITVSSGCKQLLFNALMATLNRGDEVIIPAPYWVSYSAMVEIADGRPIIIPCAAEQQFKLTPDKLESAVTSATRWLILNSPSNPTGAVYTRSELLALAEVLLQHPEILVITDDIYEHLIYGDVEFATLAQVEPRLKERTLTCNGMSKAYCMTGWRIGFAGGPESLVRAMAKLQSHSSFHPASICQYAAVAGLNGGRDFLVPQLQAYRERRDTLVLELNRIDGIFCPVPDGAFYVFPSCTGLFGRLTTDGRKLSSDTDVVSYFLDTAGVALVPGQAFGFPGHFRVSYATDIDTLLSACERIQLACESLIETN</sequence>
<dbReference type="AlphaFoldDB" id="A0A381SR59"/>
<dbReference type="FunFam" id="3.40.640.10:FF:000033">
    <property type="entry name" value="Aspartate aminotransferase"/>
    <property type="match status" value="1"/>
</dbReference>
<proteinExistence type="inferred from homology"/>
<evidence type="ECO:0000256" key="4">
    <source>
        <dbReference type="ARBA" id="ARBA00022679"/>
    </source>
</evidence>
<keyword evidence="4" id="KW-0808">Transferase</keyword>
<dbReference type="InterPro" id="IPR015424">
    <property type="entry name" value="PyrdxlP-dep_Trfase"/>
</dbReference>
<reference evidence="7" key="1">
    <citation type="submission" date="2018-05" db="EMBL/GenBank/DDBJ databases">
        <authorList>
            <person name="Lanie J.A."/>
            <person name="Ng W.-L."/>
            <person name="Kazmierczak K.M."/>
            <person name="Andrzejewski T.M."/>
            <person name="Davidsen T.M."/>
            <person name="Wayne K.J."/>
            <person name="Tettelin H."/>
            <person name="Glass J.I."/>
            <person name="Rusch D."/>
            <person name="Podicherti R."/>
            <person name="Tsui H.-C.T."/>
            <person name="Winkler M.E."/>
        </authorList>
    </citation>
    <scope>NUCLEOTIDE SEQUENCE</scope>
</reference>
<feature type="domain" description="Aminotransferase class I/classII large" evidence="6">
    <location>
        <begin position="33"/>
        <end position="393"/>
    </location>
</feature>
<dbReference type="GO" id="GO:0008483">
    <property type="term" value="F:transaminase activity"/>
    <property type="evidence" value="ECO:0007669"/>
    <property type="project" value="UniProtKB-KW"/>
</dbReference>
<dbReference type="CDD" id="cd00609">
    <property type="entry name" value="AAT_like"/>
    <property type="match status" value="1"/>
</dbReference>
<keyword evidence="3" id="KW-0032">Aminotransferase</keyword>
<accession>A0A381SR59</accession>